<gene>
    <name evidence="4" type="ORF">KSP39_PZI016665</name>
</gene>
<keyword evidence="2" id="KW-0677">Repeat</keyword>
<feature type="repeat" description="PPR" evidence="3">
    <location>
        <begin position="505"/>
        <end position="539"/>
    </location>
</feature>
<feature type="repeat" description="PPR" evidence="3">
    <location>
        <begin position="333"/>
        <end position="367"/>
    </location>
</feature>
<accession>A0AAP0G101</accession>
<feature type="repeat" description="PPR" evidence="3">
    <location>
        <begin position="438"/>
        <end position="472"/>
    </location>
</feature>
<evidence type="ECO:0000313" key="4">
    <source>
        <dbReference type="EMBL" id="KAK8930985.1"/>
    </source>
</evidence>
<proteinExistence type="inferred from homology"/>
<dbReference type="CDD" id="cd09272">
    <property type="entry name" value="RNase_HI_RT_Ty1"/>
    <property type="match status" value="1"/>
</dbReference>
<evidence type="ECO:0000313" key="5">
    <source>
        <dbReference type="Proteomes" id="UP001418222"/>
    </source>
</evidence>
<dbReference type="PROSITE" id="PS51375">
    <property type="entry name" value="PPR"/>
    <property type="match status" value="6"/>
</dbReference>
<evidence type="ECO:0000256" key="2">
    <source>
        <dbReference type="ARBA" id="ARBA00022737"/>
    </source>
</evidence>
<organism evidence="4 5">
    <name type="scientific">Platanthera zijinensis</name>
    <dbReference type="NCBI Taxonomy" id="2320716"/>
    <lineage>
        <taxon>Eukaryota</taxon>
        <taxon>Viridiplantae</taxon>
        <taxon>Streptophyta</taxon>
        <taxon>Embryophyta</taxon>
        <taxon>Tracheophyta</taxon>
        <taxon>Spermatophyta</taxon>
        <taxon>Magnoliopsida</taxon>
        <taxon>Liliopsida</taxon>
        <taxon>Asparagales</taxon>
        <taxon>Orchidaceae</taxon>
        <taxon>Orchidoideae</taxon>
        <taxon>Orchideae</taxon>
        <taxon>Orchidinae</taxon>
        <taxon>Platanthera</taxon>
    </lineage>
</organism>
<sequence>MLHSKFAIPVSFGHFLQSFDLLRRSAIHFGVVQPFPARREDEKESNNVKIHCKNTSTISLSKNPVYRGRSKHVDIRFNFVRETLEKKEIDLRYCSTKNQIADILTKPSSRDRFMELRRMMGEGASLPQHANFRGSICQNVSTQESTSLTHSEIVESTDDSNVKDFLMIQNIFKSHEKPDDLESAINKCKLEITEDLVVQVLRRHRSDWKPALFFYNWASKQKDYCHGSRSFNEILDILGRMKQLKLMQQVFEEVPKERTSMVINERTFAVLMNRYAASHKVESSIEVFYKRKDYGFECNLLSFQTLLMSLCRYKHVEEAEAIFLKKKNEFPPVIKSWNIILNGWCVLGSSREAKRFWNDIISSKCEPDLFTYGIFINSLTKAGKIGTAMKLFTAMRKKGRDPDVAICNCIIDGLCFKKRIPEALGIFSEMNDPGLLPDVATYNSLIKHLCKIRRMEKVFELLDEMEKKGCMANARTYSYILKTMRKPEEVTELLHRMERTGCKIDGDTYNLVLNLYVQWNYQRGVSYVWTEMEKKGLGPDQRSYTIMVHGLYDKGKLNEALEYFTKMSSKGMSIEPQTRLLVEAIHLKEEKLPKMDISP</sequence>
<dbReference type="InterPro" id="IPR002885">
    <property type="entry name" value="PPR_rpt"/>
</dbReference>
<dbReference type="NCBIfam" id="TIGR00756">
    <property type="entry name" value="PPR"/>
    <property type="match status" value="4"/>
</dbReference>
<keyword evidence="5" id="KW-1185">Reference proteome</keyword>
<feature type="repeat" description="PPR" evidence="3">
    <location>
        <begin position="540"/>
        <end position="574"/>
    </location>
</feature>
<dbReference type="Gene3D" id="1.25.40.10">
    <property type="entry name" value="Tetratricopeptide repeat domain"/>
    <property type="match status" value="3"/>
</dbReference>
<dbReference type="EMBL" id="JBBWWQ010000014">
    <property type="protein sequence ID" value="KAK8930985.1"/>
    <property type="molecule type" value="Genomic_DNA"/>
</dbReference>
<protein>
    <submittedName>
        <fullName evidence="4">Pentatricopeptide repeat-containing protein</fullName>
    </submittedName>
</protein>
<reference evidence="4 5" key="1">
    <citation type="journal article" date="2022" name="Nat. Plants">
        <title>Genomes of leafy and leafless Platanthera orchids illuminate the evolution of mycoheterotrophy.</title>
        <authorList>
            <person name="Li M.H."/>
            <person name="Liu K.W."/>
            <person name="Li Z."/>
            <person name="Lu H.C."/>
            <person name="Ye Q.L."/>
            <person name="Zhang D."/>
            <person name="Wang J.Y."/>
            <person name="Li Y.F."/>
            <person name="Zhong Z.M."/>
            <person name="Liu X."/>
            <person name="Yu X."/>
            <person name="Liu D.K."/>
            <person name="Tu X.D."/>
            <person name="Liu B."/>
            <person name="Hao Y."/>
            <person name="Liao X.Y."/>
            <person name="Jiang Y.T."/>
            <person name="Sun W.H."/>
            <person name="Chen J."/>
            <person name="Chen Y.Q."/>
            <person name="Ai Y."/>
            <person name="Zhai J.W."/>
            <person name="Wu S.S."/>
            <person name="Zhou Z."/>
            <person name="Hsiao Y.Y."/>
            <person name="Wu W.L."/>
            <person name="Chen Y.Y."/>
            <person name="Lin Y.F."/>
            <person name="Hsu J.L."/>
            <person name="Li C.Y."/>
            <person name="Wang Z.W."/>
            <person name="Zhao X."/>
            <person name="Zhong W.Y."/>
            <person name="Ma X.K."/>
            <person name="Ma L."/>
            <person name="Huang J."/>
            <person name="Chen G.Z."/>
            <person name="Huang M.Z."/>
            <person name="Huang L."/>
            <person name="Peng D.H."/>
            <person name="Luo Y.B."/>
            <person name="Zou S.Q."/>
            <person name="Chen S.P."/>
            <person name="Lan S."/>
            <person name="Tsai W.C."/>
            <person name="Van de Peer Y."/>
            <person name="Liu Z.J."/>
        </authorList>
    </citation>
    <scope>NUCLEOTIDE SEQUENCE [LARGE SCALE GENOMIC DNA]</scope>
    <source>
        <strain evidence="4">Lor287</strain>
    </source>
</reference>
<feature type="repeat" description="PPR" evidence="3">
    <location>
        <begin position="368"/>
        <end position="402"/>
    </location>
</feature>
<evidence type="ECO:0000256" key="3">
    <source>
        <dbReference type="PROSITE-ProRule" id="PRU00708"/>
    </source>
</evidence>
<dbReference type="PANTHER" id="PTHR47941">
    <property type="entry name" value="PENTATRICOPEPTIDE REPEAT-CONTAINING PROTEIN 3, MITOCHONDRIAL"/>
    <property type="match status" value="1"/>
</dbReference>
<feature type="repeat" description="PPR" evidence="3">
    <location>
        <begin position="403"/>
        <end position="437"/>
    </location>
</feature>
<dbReference type="AlphaFoldDB" id="A0AAP0G101"/>
<evidence type="ECO:0000256" key="1">
    <source>
        <dbReference type="ARBA" id="ARBA00007626"/>
    </source>
</evidence>
<name>A0AAP0G101_9ASPA</name>
<dbReference type="Pfam" id="PF01535">
    <property type="entry name" value="PPR"/>
    <property type="match status" value="2"/>
</dbReference>
<dbReference type="Pfam" id="PF13041">
    <property type="entry name" value="PPR_2"/>
    <property type="match status" value="2"/>
</dbReference>
<dbReference type="Pfam" id="PF13812">
    <property type="entry name" value="PPR_3"/>
    <property type="match status" value="1"/>
</dbReference>
<comment type="caution">
    <text evidence="4">The sequence shown here is derived from an EMBL/GenBank/DDBJ whole genome shotgun (WGS) entry which is preliminary data.</text>
</comment>
<dbReference type="InterPro" id="IPR011990">
    <property type="entry name" value="TPR-like_helical_dom_sf"/>
</dbReference>
<comment type="similarity">
    <text evidence="1">Belongs to the PPR family. P subfamily.</text>
</comment>
<dbReference type="Proteomes" id="UP001418222">
    <property type="component" value="Unassembled WGS sequence"/>
</dbReference>